<name>A0ABN6PV33_NOSCO</name>
<evidence type="ECO:0000313" key="2">
    <source>
        <dbReference type="EMBL" id="BDI14916.1"/>
    </source>
</evidence>
<dbReference type="RefSeq" id="WP_251958421.1">
    <property type="nucleotide sequence ID" value="NZ_AP025732.1"/>
</dbReference>
<dbReference type="EMBL" id="AP025732">
    <property type="protein sequence ID" value="BDI14916.1"/>
    <property type="molecule type" value="Genomic_DNA"/>
</dbReference>
<evidence type="ECO:0000313" key="3">
    <source>
        <dbReference type="Proteomes" id="UP001055453"/>
    </source>
</evidence>
<accession>A0ABN6PV33</accession>
<gene>
    <name evidence="2" type="ORF">ANSO36C_07180</name>
</gene>
<evidence type="ECO:0000256" key="1">
    <source>
        <dbReference type="SAM" id="MobiDB-lite"/>
    </source>
</evidence>
<feature type="region of interest" description="Disordered" evidence="1">
    <location>
        <begin position="153"/>
        <end position="172"/>
    </location>
</feature>
<reference evidence="2" key="1">
    <citation type="submission" date="2022-04" db="EMBL/GenBank/DDBJ databases">
        <title>Complete genome sequence of a cyanobacterium, Nostoc sp. SO-36, isolated in Antarctica.</title>
        <authorList>
            <person name="Kanesaki Y."/>
            <person name="Effendi D."/>
            <person name="Sakamoto T."/>
            <person name="Ohtani S."/>
            <person name="Awai K."/>
        </authorList>
    </citation>
    <scope>NUCLEOTIDE SEQUENCE</scope>
    <source>
        <strain evidence="2">SO-36</strain>
    </source>
</reference>
<organism evidence="2 3">
    <name type="scientific">Nostoc cf. commune SO-36</name>
    <dbReference type="NCBI Taxonomy" id="449208"/>
    <lineage>
        <taxon>Bacteria</taxon>
        <taxon>Bacillati</taxon>
        <taxon>Cyanobacteriota</taxon>
        <taxon>Cyanophyceae</taxon>
        <taxon>Nostocales</taxon>
        <taxon>Nostocaceae</taxon>
        <taxon>Nostoc</taxon>
    </lineage>
</organism>
<sequence length="172" mass="19046">MANKKPSAVEILPDDIRDLVDGQLDRGVPVPQISKWLATRGHKVTSRQIYGYKAQIVPKAPTATSVGQDSASYEDCSDQDKFKRLLNIAMANVDYLNDFLKTSGDLSTARALREMIETASGLLKYQLQYNQPDPVTHVTFNIGSLEDTLGTPEYPDGNWANLGSHEENIPHD</sequence>
<protein>
    <submittedName>
        <fullName evidence="2">Uncharacterized protein</fullName>
    </submittedName>
</protein>
<keyword evidence="3" id="KW-1185">Reference proteome</keyword>
<dbReference type="Proteomes" id="UP001055453">
    <property type="component" value="Chromosome"/>
</dbReference>
<proteinExistence type="predicted"/>